<organism evidence="2 3">
    <name type="scientific">Daedalea quercina L-15889</name>
    <dbReference type="NCBI Taxonomy" id="1314783"/>
    <lineage>
        <taxon>Eukaryota</taxon>
        <taxon>Fungi</taxon>
        <taxon>Dikarya</taxon>
        <taxon>Basidiomycota</taxon>
        <taxon>Agaricomycotina</taxon>
        <taxon>Agaricomycetes</taxon>
        <taxon>Polyporales</taxon>
        <taxon>Fomitopsis</taxon>
    </lineage>
</organism>
<feature type="compositionally biased region" description="Acidic residues" evidence="1">
    <location>
        <begin position="437"/>
        <end position="463"/>
    </location>
</feature>
<feature type="region of interest" description="Disordered" evidence="1">
    <location>
        <begin position="1"/>
        <end position="36"/>
    </location>
</feature>
<dbReference type="AlphaFoldDB" id="A0A165NSQ9"/>
<gene>
    <name evidence="2" type="ORF">DAEQUDRAFT_767234</name>
</gene>
<feature type="compositionally biased region" description="Acidic residues" evidence="1">
    <location>
        <begin position="473"/>
        <end position="482"/>
    </location>
</feature>
<feature type="compositionally biased region" description="Polar residues" evidence="1">
    <location>
        <begin position="1"/>
        <end position="18"/>
    </location>
</feature>
<evidence type="ECO:0000256" key="1">
    <source>
        <dbReference type="SAM" id="MobiDB-lite"/>
    </source>
</evidence>
<feature type="region of interest" description="Disordered" evidence="1">
    <location>
        <begin position="392"/>
        <end position="482"/>
    </location>
</feature>
<evidence type="ECO:0000313" key="3">
    <source>
        <dbReference type="Proteomes" id="UP000076727"/>
    </source>
</evidence>
<proteinExistence type="predicted"/>
<feature type="compositionally biased region" description="Basic and acidic residues" evidence="1">
    <location>
        <begin position="68"/>
        <end position="79"/>
    </location>
</feature>
<feature type="compositionally biased region" description="Basic and acidic residues" evidence="1">
    <location>
        <begin position="25"/>
        <end position="36"/>
    </location>
</feature>
<name>A0A165NSQ9_9APHY</name>
<dbReference type="OrthoDB" id="2804474at2759"/>
<dbReference type="EMBL" id="KV429077">
    <property type="protein sequence ID" value="KZT67326.1"/>
    <property type="molecule type" value="Genomic_DNA"/>
</dbReference>
<keyword evidence="3" id="KW-1185">Reference proteome</keyword>
<sequence length="632" mass="70591">MDPQSNTMWAAVGSSTKLMSAPESGDDKSAKIEKLEVPKERALQILRGDLGGSMTNRDPTLTEVYKEVELRPDKQREEPGPSLPLSSSDTRDDGPPLPMPRFSQELLDMVIDFISDRRDLLACCQANSVLVPRSRSHLYRRIRLRPLTRIDNYERTYTSEGLLPYVREVEILGCLTPNAYPGDDANSGLNDEGDPDHKWIDAVVPLLTRLDSSQIEWVDMRDLSWGDISRDTRGFLLTHFKQVRRLTLSAIDFWNSNQMFRTLNAFPSIHGLSMENLSWHRANHARKQLEHIADLHLRYLHIGQTEFARYGPFIKWLLGRREVVVVDDAFIVWEDTEIMSLIMLLRRLASSLKSLIYQQCMVMPGSEVVEARLQAAAAAAAIPAPVAVVQTQGPPTATAPDVPNNDAVAGQDAPQPMGVDNEPQDAVNGDHQVDIPIELDDSDDEGDGGGEGDANDNGDDVDDGAQTSGPPIEMDDDEPEEESLVEESVAENLTFPREKDALRDGMDLLNAMPIEGSRVERLNARIAWSSLAIFGIKLMSQMFTASTKAFGLLLVLPPMAQWDGIDWLSIDSVLDDVAQRASKDATLELSFLGAFTQREEDLPSIRAYLTTRLPLLVARRRWTARYDRNHLE</sequence>
<feature type="region of interest" description="Disordered" evidence="1">
    <location>
        <begin position="68"/>
        <end position="98"/>
    </location>
</feature>
<accession>A0A165NSQ9</accession>
<protein>
    <submittedName>
        <fullName evidence="2">Uncharacterized protein</fullName>
    </submittedName>
</protein>
<dbReference type="Proteomes" id="UP000076727">
    <property type="component" value="Unassembled WGS sequence"/>
</dbReference>
<evidence type="ECO:0000313" key="2">
    <source>
        <dbReference type="EMBL" id="KZT67326.1"/>
    </source>
</evidence>
<reference evidence="2 3" key="1">
    <citation type="journal article" date="2016" name="Mol. Biol. Evol.">
        <title>Comparative Genomics of Early-Diverging Mushroom-Forming Fungi Provides Insights into the Origins of Lignocellulose Decay Capabilities.</title>
        <authorList>
            <person name="Nagy L.G."/>
            <person name="Riley R."/>
            <person name="Tritt A."/>
            <person name="Adam C."/>
            <person name="Daum C."/>
            <person name="Floudas D."/>
            <person name="Sun H."/>
            <person name="Yadav J.S."/>
            <person name="Pangilinan J."/>
            <person name="Larsson K.H."/>
            <person name="Matsuura K."/>
            <person name="Barry K."/>
            <person name="Labutti K."/>
            <person name="Kuo R."/>
            <person name="Ohm R.A."/>
            <person name="Bhattacharya S.S."/>
            <person name="Shirouzu T."/>
            <person name="Yoshinaga Y."/>
            <person name="Martin F.M."/>
            <person name="Grigoriev I.V."/>
            <person name="Hibbett D.S."/>
        </authorList>
    </citation>
    <scope>NUCLEOTIDE SEQUENCE [LARGE SCALE GENOMIC DNA]</scope>
    <source>
        <strain evidence="2 3">L-15889</strain>
    </source>
</reference>